<proteinExistence type="predicted"/>
<dbReference type="Proteomes" id="UP000466646">
    <property type="component" value="Unassembled WGS sequence"/>
</dbReference>
<name>A0A2C9TIE3_STAAU</name>
<reference evidence="5" key="10">
    <citation type="submission" date="2023-08" db="EMBL/GenBank/DDBJ databases">
        <authorList>
            <person name="Zhao H."/>
            <person name="Wang X."/>
        </authorList>
    </citation>
    <scope>NUCLEOTIDE SEQUENCE</scope>
    <source>
        <strain evidence="5">NC-4</strain>
    </source>
</reference>
<accession>A0A2C9TIE3</accession>
<sequence length="43" mass="5176">MLLPSSKSHIEMMCEMFKLRSFCENKDNNYSFYNSEKSVYDNN</sequence>
<dbReference type="Proteomes" id="UP000052129">
    <property type="component" value="Unassembled WGS sequence"/>
</dbReference>
<dbReference type="EMBL" id="RQTC01000211">
    <property type="protein sequence ID" value="RZH91742.1"/>
    <property type="molecule type" value="Genomic_DNA"/>
</dbReference>
<dbReference type="Proteomes" id="UP000293434">
    <property type="component" value="Unassembled WGS sequence"/>
</dbReference>
<dbReference type="Proteomes" id="UP000547874">
    <property type="component" value="Unassembled WGS sequence"/>
</dbReference>
<dbReference type="EMBL" id="CP023391">
    <property type="protein sequence ID" value="ATC71525.1"/>
    <property type="molecule type" value="Genomic_DNA"/>
</dbReference>
<dbReference type="Proteomes" id="UP001200271">
    <property type="component" value="Unassembled WGS sequence"/>
</dbReference>
<reference evidence="9 16" key="7">
    <citation type="journal article" date="2020" name="J. Antimicrob. Chemother.">
        <title>Detection of heterogeneous vancomycin intermediate resistance in MRSA isolates from Latin America.</title>
        <authorList>
            <person name="Castro B.E."/>
            <person name="Berrio M."/>
            <person name="Vargas M.L."/>
            <person name="Carvajal L.P."/>
            <person name="Millan L.V."/>
            <person name="Rios R."/>
            <person name="Hernandez A.K."/>
            <person name="Rincon S."/>
            <person name="Cubides P."/>
            <person name="Forero E."/>
            <person name="Dinh A."/>
            <person name="Seas C."/>
            <person name="Munita J.M."/>
            <person name="Arias C.A."/>
            <person name="Reyes J."/>
            <person name="Diaz L."/>
        </authorList>
    </citation>
    <scope>NUCLEOTIDE SEQUENCE [LARGE SCALE GENOMIC DNA]</scope>
    <source>
        <strain evidence="9 16">UE1097</strain>
    </source>
</reference>
<dbReference type="EMBL" id="WPTS01000007">
    <property type="protein sequence ID" value="MVK33663.1"/>
    <property type="molecule type" value="Genomic_DNA"/>
</dbReference>
<reference evidence="4" key="3">
    <citation type="journal article" date="2016" name="J. Infect. Dis.">
        <title>Comparative Genomics of Community-Associated Methicillin-Resistant Staphylococcus aureus Shows the Emergence of Clone ST8-USA300 in Geneva, Switzerland.</title>
        <authorList>
            <person name="Von Dach E."/>
            <person name="Diene S.M."/>
            <person name="Fankhauser C."/>
            <person name="Schrenzel J."/>
            <person name="Harbarth S."/>
            <person name="Francois P."/>
        </authorList>
    </citation>
    <scope>NUCLEOTIDE SEQUENCE</scope>
    <source>
        <strain evidence="4">MRSA_S26</strain>
    </source>
</reference>
<reference evidence="4" key="2">
    <citation type="submission" date="2015-06" db="EMBL/GenBank/DDBJ databases">
        <authorList>
            <person name="Diene S.M."/>
            <person name="Von Dach E."/>
            <person name="Fankhauser C."/>
            <person name="Schrenzel J."/>
            <person name="Harbarth S."/>
            <person name="Francois P."/>
        </authorList>
    </citation>
    <scope>NUCLEOTIDE SEQUENCE</scope>
    <source>
        <strain evidence="4">MRSA_S26</strain>
    </source>
</reference>
<evidence type="ECO:0000313" key="3">
    <source>
        <dbReference type="EMBL" id="KMR56613.1"/>
    </source>
</evidence>
<dbReference type="AlphaFoldDB" id="A0A2C9TIE3"/>
<dbReference type="Proteomes" id="UP000217245">
    <property type="component" value="Chromosome"/>
</dbReference>
<reference evidence="8 13" key="8">
    <citation type="submission" date="2020-01" db="EMBL/GenBank/DDBJ databases">
        <title>Analysis of Virulence and Antimicrobial Resistance Gene Carriage in Staphylococcus aureus Infections in Equids Using Whole Genome Sequencing.</title>
        <authorList>
            <person name="Little S.V."/>
            <person name="Hillhouse A.E."/>
            <person name="Cohen N.D."/>
            <person name="Lawhon S.D."/>
            <person name="Bryan L.K."/>
        </authorList>
    </citation>
    <scope>NUCLEOTIDE SEQUENCE [LARGE SCALE GENOMIC DNA]</scope>
    <source>
        <strain evidence="8 13">61-017</strain>
    </source>
</reference>
<reference evidence="10 12" key="5">
    <citation type="submission" date="2018-11" db="EMBL/GenBank/DDBJ databases">
        <title>Genomic profiling of Staphylococcus species from a Poultry farm system in KwaZulu-Natal, South Africa.</title>
        <authorList>
            <person name="Amoako D.G."/>
            <person name="Somboro A.M."/>
            <person name="Abia A.L.K."/>
            <person name="Bester L.A."/>
            <person name="Essack S.Y."/>
        </authorList>
    </citation>
    <scope>NUCLEOTIDE SEQUENCE [LARGE SCALE GENOMIC DNA]</scope>
    <source>
        <strain evidence="10 12">SA9</strain>
    </source>
</reference>
<evidence type="ECO:0000313" key="8">
    <source>
        <dbReference type="EMBL" id="NDP57553.1"/>
    </source>
</evidence>
<dbReference type="EMBL" id="JAIUEN010000007">
    <property type="protein sequence ID" value="MCE3361022.1"/>
    <property type="molecule type" value="Genomic_DNA"/>
</dbReference>
<protein>
    <submittedName>
        <fullName evidence="2">Uncharacterized protein</fullName>
    </submittedName>
</protein>
<evidence type="ECO:0000313" key="10">
    <source>
        <dbReference type="EMBL" id="RZH91742.1"/>
    </source>
</evidence>
<evidence type="ECO:0000313" key="7">
    <source>
        <dbReference type="EMBL" id="MVM11739.1"/>
    </source>
</evidence>
<dbReference type="EMBL" id="LALQ01000040">
    <property type="protein sequence ID" value="KMR56613.1"/>
    <property type="molecule type" value="Genomic_DNA"/>
</dbReference>
<evidence type="ECO:0000313" key="16">
    <source>
        <dbReference type="Proteomes" id="UP000547874"/>
    </source>
</evidence>
<gene>
    <name evidence="4" type="ORF">ACR79_02290</name>
    <name evidence="1" type="ORF">CNH36_07595</name>
    <name evidence="10" type="ORF">EIG94_11435</name>
    <name evidence="3" type="ORF">EP54_10020</name>
    <name evidence="2" type="ORF">EQ90_13460</name>
    <name evidence="6" type="ORF">GO814_00690</name>
    <name evidence="7" type="ORF">GO942_13820</name>
    <name evidence="9" type="ORF">GQX37_09405</name>
    <name evidence="8" type="ORF">GZ130_13315</name>
    <name evidence="5" type="ORF">LB359_01410</name>
</gene>
<dbReference type="EMBL" id="LFVP01000002">
    <property type="protein sequence ID" value="KSA80553.1"/>
    <property type="molecule type" value="Genomic_DNA"/>
</dbReference>
<evidence type="ECO:0000313" key="9">
    <source>
        <dbReference type="EMBL" id="NUY12728.1"/>
    </source>
</evidence>
<reference evidence="1 11" key="4">
    <citation type="submission" date="2017-09" db="EMBL/GenBank/DDBJ databases">
        <title>A single nucleotide polymorphism in the Staphylococcus aureus virulence regulator SaeR abolishes pathogenesis.</title>
        <authorList>
            <person name="Copin R.J."/>
            <person name="Sause W."/>
            <person name="Shopsin B."/>
            <person name="Torres V.J."/>
        </authorList>
    </citation>
    <scope>NUCLEOTIDE SEQUENCE [LARGE SCALE GENOMIC DNA]</scope>
    <source>
        <strain evidence="11">Newman</strain>
        <strain evidence="1">Newman_D2C</strain>
    </source>
</reference>
<dbReference type="RefSeq" id="WP_001788795.1">
    <property type="nucleotide sequence ID" value="NC_021670.1"/>
</dbReference>
<evidence type="ECO:0000313" key="5">
    <source>
        <dbReference type="EMBL" id="MCE3361022.1"/>
    </source>
</evidence>
<dbReference type="EMBL" id="JAANEC010000092">
    <property type="protein sequence ID" value="NUY12728.1"/>
    <property type="molecule type" value="Genomic_DNA"/>
</dbReference>
<evidence type="ECO:0000313" key="12">
    <source>
        <dbReference type="Proteomes" id="UP000293434"/>
    </source>
</evidence>
<evidence type="ECO:0000313" key="6">
    <source>
        <dbReference type="EMBL" id="MVK33663.1"/>
    </source>
</evidence>
<dbReference type="EMBL" id="WPXC01000033">
    <property type="protein sequence ID" value="MVM11739.1"/>
    <property type="molecule type" value="Genomic_DNA"/>
</dbReference>
<evidence type="ECO:0000313" key="13">
    <source>
        <dbReference type="Proteomes" id="UP000466646"/>
    </source>
</evidence>
<organism evidence="2">
    <name type="scientific">Staphylococcus aureus</name>
    <dbReference type="NCBI Taxonomy" id="1280"/>
    <lineage>
        <taxon>Bacteria</taxon>
        <taxon>Bacillati</taxon>
        <taxon>Bacillota</taxon>
        <taxon>Bacilli</taxon>
        <taxon>Bacillales</taxon>
        <taxon>Staphylococcaceae</taxon>
        <taxon>Staphylococcus</taxon>
    </lineage>
</organism>
<dbReference type="Proteomes" id="UP000471199">
    <property type="component" value="Unassembled WGS sequence"/>
</dbReference>
<evidence type="ECO:0000313" key="15">
    <source>
        <dbReference type="Proteomes" id="UP000478867"/>
    </source>
</evidence>
<evidence type="ECO:0000313" key="2">
    <source>
        <dbReference type="EMBL" id="KMR35303.1"/>
    </source>
</evidence>
<evidence type="ECO:0000313" key="14">
    <source>
        <dbReference type="Proteomes" id="UP000471199"/>
    </source>
</evidence>
<reference evidence="2" key="1">
    <citation type="journal article" date="2015" name="J. Infect. Dis.">
        <title>Parallel Epidemics of Community-Associated Methicillin-Resistant Staphylococcus aureus USA300 Infection in North and South America.</title>
        <authorList>
            <person name="Planet P.J."/>
            <person name="Diaz L."/>
            <person name="Kolokotronis S.O."/>
            <person name="Narechania A."/>
            <person name="Reyes J."/>
            <person name="Xing G."/>
            <person name="Rincon S."/>
            <person name="Smith H."/>
            <person name="Panesso D."/>
            <person name="Ryan C."/>
            <person name="Smith D.P."/>
            <person name="Guzman M."/>
            <person name="Zurita J."/>
            <person name="Sebra R."/>
            <person name="Deikus G."/>
            <person name="Nolan R.L."/>
            <person name="Tenover F.C."/>
            <person name="Weinstock G.M."/>
            <person name="Robinson D.A."/>
            <person name="Arias C.A."/>
        </authorList>
    </citation>
    <scope>NUCLEOTIDE SEQUENCE</scope>
    <source>
        <strain evidence="2">CA15</strain>
        <strain evidence="3">M121</strain>
    </source>
</reference>
<evidence type="ECO:0000313" key="4">
    <source>
        <dbReference type="EMBL" id="KSA80553.1"/>
    </source>
</evidence>
<reference evidence="14 15" key="6">
    <citation type="submission" date="2019-11" db="EMBL/GenBank/DDBJ databases">
        <title>Implementation of targeted gown and glove precautions to prevent Staphylococcus aureus acquisition in community-based nursing homes.</title>
        <authorList>
            <person name="Stine O.C."/>
        </authorList>
    </citation>
    <scope>NUCLEOTIDE SEQUENCE [LARGE SCALE GENOMIC DNA]</scope>
    <source>
        <strain evidence="7 15">S_1081.LBCF.DN</strain>
        <strain evidence="6 14">S_2062.LAUP.DI</strain>
    </source>
</reference>
<evidence type="ECO:0000313" key="1">
    <source>
        <dbReference type="EMBL" id="ATC71525.1"/>
    </source>
</evidence>
<dbReference type="EMBL" id="JAAFLG010000044">
    <property type="protein sequence ID" value="NDP57553.1"/>
    <property type="molecule type" value="Genomic_DNA"/>
</dbReference>
<dbReference type="EMBL" id="LALJ01000046">
    <property type="protein sequence ID" value="KMR35303.1"/>
    <property type="molecule type" value="Genomic_DNA"/>
</dbReference>
<accession>A0A1E8WY13</accession>
<evidence type="ECO:0000313" key="11">
    <source>
        <dbReference type="Proteomes" id="UP000217245"/>
    </source>
</evidence>
<dbReference type="Proteomes" id="UP000478867">
    <property type="component" value="Unassembled WGS sequence"/>
</dbReference>
<reference evidence="5" key="9">
    <citation type="journal article" date="2021" name="Front Med (Lausanne)">
        <title>The Prevalence and Determinants of Fusidic Acid Resistance Among Methicillin-Resistant Staphylococcus aureus Clinical Isolates in China.</title>
        <authorList>
            <person name="Zhao H."/>
            <person name="Wang X."/>
            <person name="Wang B."/>
            <person name="Xu Y."/>
            <person name="Rao L."/>
            <person name="Wan B."/>
            <person name="Guo Y."/>
            <person name="Wu X."/>
            <person name="Yu J."/>
            <person name="Chen L."/>
            <person name="Li M."/>
            <person name="Yu F."/>
        </authorList>
    </citation>
    <scope>NUCLEOTIDE SEQUENCE</scope>
    <source>
        <strain evidence="5">NC-4</strain>
    </source>
</reference>